<dbReference type="GO" id="GO:0000974">
    <property type="term" value="C:Prp19 complex"/>
    <property type="evidence" value="ECO:0007669"/>
    <property type="project" value="TreeGrafter"/>
</dbReference>
<dbReference type="PANTHER" id="PTHR19923:SF0">
    <property type="entry name" value="PLEIOTROPIC REGULATOR 1"/>
    <property type="match status" value="1"/>
</dbReference>
<dbReference type="GO" id="GO:0000398">
    <property type="term" value="P:mRNA splicing, via spliceosome"/>
    <property type="evidence" value="ECO:0007669"/>
    <property type="project" value="InterPro"/>
</dbReference>
<dbReference type="GO" id="GO:0005739">
    <property type="term" value="C:mitochondrion"/>
    <property type="evidence" value="ECO:0007669"/>
    <property type="project" value="UniProtKB-SubCell"/>
</dbReference>
<dbReference type="GO" id="GO:0008173">
    <property type="term" value="F:RNA methyltransferase activity"/>
    <property type="evidence" value="ECO:0007669"/>
    <property type="project" value="InterPro"/>
</dbReference>
<dbReference type="Gene3D" id="6.20.240.40">
    <property type="match status" value="1"/>
</dbReference>
<dbReference type="InterPro" id="IPR023267">
    <property type="entry name" value="RCMT"/>
</dbReference>
<protein>
    <recommendedName>
        <fullName evidence="12">Pleiotropic regulator 1</fullName>
    </recommendedName>
</protein>
<feature type="repeat" description="WD" evidence="13">
    <location>
        <begin position="361"/>
        <end position="401"/>
    </location>
</feature>
<dbReference type="AlphaFoldDB" id="A0A6G0T6B8"/>
<dbReference type="InterPro" id="IPR020472">
    <property type="entry name" value="WD40_PAC1"/>
</dbReference>
<dbReference type="GO" id="GO:0071013">
    <property type="term" value="C:catalytic step 2 spliceosome"/>
    <property type="evidence" value="ECO:0007669"/>
    <property type="project" value="TreeGrafter"/>
</dbReference>
<dbReference type="Pfam" id="PF00400">
    <property type="entry name" value="WD40"/>
    <property type="match status" value="7"/>
</dbReference>
<evidence type="ECO:0000256" key="13">
    <source>
        <dbReference type="PROSITE-ProRule" id="PRU00221"/>
    </source>
</evidence>
<dbReference type="InterPro" id="IPR045241">
    <property type="entry name" value="Prp46/PLRG1-like"/>
</dbReference>
<evidence type="ECO:0000256" key="9">
    <source>
        <dbReference type="ARBA" id="ARBA00025726"/>
    </source>
</evidence>
<dbReference type="EMBL" id="VYZN01000054">
    <property type="protein sequence ID" value="KAE9526737.1"/>
    <property type="molecule type" value="Genomic_DNA"/>
</dbReference>
<comment type="function">
    <text evidence="10">Involved in pre-mRNA splicing as component of the spliceosome. Component of the PRP19-CDC5L complex that forms an integral part of the spliceosome and is required for activating pre-mRNA splicing. As a component of the minor spliceosome, involved in the splicing of U12-type introns in pre-mRNAs.</text>
</comment>
<dbReference type="CDD" id="cd00200">
    <property type="entry name" value="WD40"/>
    <property type="match status" value="1"/>
</dbReference>
<dbReference type="InterPro" id="IPR036322">
    <property type="entry name" value="WD40_repeat_dom_sf"/>
</dbReference>
<dbReference type="PRINTS" id="PR02008">
    <property type="entry name" value="RCMTFAMILY"/>
</dbReference>
<comment type="caution">
    <text evidence="16">The sequence shown here is derived from an EMBL/GenBank/DDBJ whole genome shotgun (WGS) entry which is preliminary data.</text>
</comment>
<evidence type="ECO:0000256" key="12">
    <source>
        <dbReference type="ARBA" id="ARBA00073631"/>
    </source>
</evidence>
<feature type="repeat" description="WD" evidence="13">
    <location>
        <begin position="194"/>
        <end position="235"/>
    </location>
</feature>
<dbReference type="InterPro" id="IPR049560">
    <property type="entry name" value="MeTrfase_RsmB-F_NOP2_cat"/>
</dbReference>
<dbReference type="InterPro" id="IPR019775">
    <property type="entry name" value="WD40_repeat_CS"/>
</dbReference>
<dbReference type="InterPro" id="IPR015943">
    <property type="entry name" value="WD40/YVTN_repeat-like_dom_sf"/>
</dbReference>
<feature type="binding site" evidence="14">
    <location>
        <position position="716"/>
    </location>
    <ligand>
        <name>S-adenosyl-L-methionine</name>
        <dbReference type="ChEBI" id="CHEBI:59789"/>
    </ligand>
</feature>
<evidence type="ECO:0000259" key="15">
    <source>
        <dbReference type="PROSITE" id="PS51686"/>
    </source>
</evidence>
<dbReference type="FunFam" id="2.130.10.10:FF:000012">
    <property type="entry name" value="Putative pleiotropic regulator 1"/>
    <property type="match status" value="1"/>
</dbReference>
<keyword evidence="2 13" id="KW-0853">WD repeat</keyword>
<dbReference type="PROSITE" id="PS50294">
    <property type="entry name" value="WD_REPEATS_REGION"/>
    <property type="match status" value="4"/>
</dbReference>
<dbReference type="InterPro" id="IPR001680">
    <property type="entry name" value="WD40_rpt"/>
</dbReference>
<dbReference type="PRINTS" id="PR00320">
    <property type="entry name" value="GPROTEINBRPT"/>
</dbReference>
<keyword evidence="4 14" id="KW-0808">Transferase</keyword>
<evidence type="ECO:0000256" key="10">
    <source>
        <dbReference type="ARBA" id="ARBA00046238"/>
    </source>
</evidence>
<feature type="repeat" description="WD" evidence="13">
    <location>
        <begin position="278"/>
        <end position="319"/>
    </location>
</feature>
<keyword evidence="5 14" id="KW-0949">S-adenosyl-L-methionine</keyword>
<dbReference type="PROSITE" id="PS50082">
    <property type="entry name" value="WD_REPEATS_2"/>
    <property type="match status" value="5"/>
</dbReference>
<keyword evidence="3 14" id="KW-0489">Methyltransferase</keyword>
<dbReference type="InterPro" id="IPR029063">
    <property type="entry name" value="SAM-dependent_MTases_sf"/>
</dbReference>
<evidence type="ECO:0000256" key="1">
    <source>
        <dbReference type="ARBA" id="ARBA00004173"/>
    </source>
</evidence>
<comment type="subcellular location">
    <subcellularLocation>
        <location evidence="1">Mitochondrion</location>
    </subcellularLocation>
</comment>
<comment type="similarity">
    <text evidence="9">Belongs to the WD repeat PRL1/PRL2 family.</text>
</comment>
<evidence type="ECO:0000256" key="4">
    <source>
        <dbReference type="ARBA" id="ARBA00022679"/>
    </source>
</evidence>
<evidence type="ECO:0000256" key="7">
    <source>
        <dbReference type="ARBA" id="ARBA00022884"/>
    </source>
</evidence>
<evidence type="ECO:0000256" key="6">
    <source>
        <dbReference type="ARBA" id="ARBA00022737"/>
    </source>
</evidence>
<proteinExistence type="inferred from homology"/>
<evidence type="ECO:0000256" key="14">
    <source>
        <dbReference type="PROSITE-ProRule" id="PRU01023"/>
    </source>
</evidence>
<dbReference type="FunFam" id="3.40.50.150:FF:000055">
    <property type="entry name" value="5-methylcytosine rRNA methyltransferase NSUN4"/>
    <property type="match status" value="1"/>
</dbReference>
<feature type="repeat" description="WD" evidence="13">
    <location>
        <begin position="152"/>
        <end position="193"/>
    </location>
</feature>
<dbReference type="SUPFAM" id="SSF50978">
    <property type="entry name" value="WD40 repeat-like"/>
    <property type="match status" value="1"/>
</dbReference>
<accession>A0A6G0T6B8</accession>
<feature type="binding site" evidence="14">
    <location>
        <begin position="693"/>
        <end position="699"/>
    </location>
    <ligand>
        <name>S-adenosyl-L-methionine</name>
        <dbReference type="ChEBI" id="CHEBI:59789"/>
    </ligand>
</feature>
<feature type="domain" description="SAM-dependent MTase RsmB/NOP-type" evidence="15">
    <location>
        <begin position="601"/>
        <end position="893"/>
    </location>
</feature>
<evidence type="ECO:0000256" key="5">
    <source>
        <dbReference type="ARBA" id="ARBA00022691"/>
    </source>
</evidence>
<comment type="similarity">
    <text evidence="14">Belongs to the class I-like SAM-binding methyltransferase superfamily. RsmB/NOP family.</text>
</comment>
<keyword evidence="6" id="KW-0677">Repeat</keyword>
<dbReference type="InterPro" id="IPR001678">
    <property type="entry name" value="MeTrfase_RsmB-F_NOP2_dom"/>
</dbReference>
<reference evidence="16 17" key="1">
    <citation type="submission" date="2019-08" db="EMBL/GenBank/DDBJ databases">
        <title>The genome of the soybean aphid Biotype 1, its phylome, world population structure and adaptation to the North American continent.</title>
        <authorList>
            <person name="Giordano R."/>
            <person name="Donthu R.K."/>
            <person name="Hernandez A.G."/>
            <person name="Wright C.L."/>
            <person name="Zimin A.V."/>
        </authorList>
    </citation>
    <scope>NUCLEOTIDE SEQUENCE [LARGE SCALE GENOMIC DNA]</scope>
    <source>
        <tissue evidence="16">Whole aphids</tissue>
    </source>
</reference>
<dbReference type="Gene3D" id="3.40.50.150">
    <property type="entry name" value="Vaccinia Virus protein VP39"/>
    <property type="match status" value="1"/>
</dbReference>
<feature type="active site" description="Nucleophile" evidence="14">
    <location>
        <position position="820"/>
    </location>
</feature>
<feature type="binding site" evidence="14">
    <location>
        <position position="765"/>
    </location>
    <ligand>
        <name>S-adenosyl-L-methionine</name>
        <dbReference type="ChEBI" id="CHEBI:59789"/>
    </ligand>
</feature>
<gene>
    <name evidence="16" type="ORF">AGLY_013385</name>
</gene>
<dbReference type="SMART" id="SM00320">
    <property type="entry name" value="WD40"/>
    <property type="match status" value="7"/>
</dbReference>
<name>A0A6G0T6B8_APHGL</name>
<evidence type="ECO:0000256" key="2">
    <source>
        <dbReference type="ARBA" id="ARBA00022574"/>
    </source>
</evidence>
<dbReference type="GO" id="GO:0071011">
    <property type="term" value="C:precatalytic spliceosome"/>
    <property type="evidence" value="ECO:0007669"/>
    <property type="project" value="TreeGrafter"/>
</dbReference>
<dbReference type="PROSITE" id="PS00678">
    <property type="entry name" value="WD_REPEATS_1"/>
    <property type="match status" value="2"/>
</dbReference>
<dbReference type="Gene3D" id="2.130.10.10">
    <property type="entry name" value="YVTN repeat-like/Quinoprotein amine dehydrogenase"/>
    <property type="match status" value="1"/>
</dbReference>
<comment type="subunit">
    <text evidence="11">Identified in the spliceosome C complex. Component of the PRP19-CDC5L splicing complex composed of a core complex comprising a homotetramer of PRPF19, CDC5L, PLRG1 and BCAS2, and at least three less stably associated proteins CTNNBL1, CWC15 and HSPA8. Interacts (via its WD40 repeat domain) directly with CDC5L (via its C-terminal); the interaction is required for mRNA splicing but not for spliceosome assembly. Component of the minor spliceosome, which splices U12-type introns. Within this complex, interacts with CRIPT. Also interacts directly in the complex with BCAS2 and PRPF19. Interacts with USB1.</text>
</comment>
<keyword evidence="7 14" id="KW-0694">RNA-binding</keyword>
<dbReference type="Proteomes" id="UP000475862">
    <property type="component" value="Unassembled WGS sequence"/>
</dbReference>
<dbReference type="PANTHER" id="PTHR19923">
    <property type="entry name" value="WD40 REPEAT PROTEINPRL1/PRL2-RELATED"/>
    <property type="match status" value="1"/>
</dbReference>
<comment type="caution">
    <text evidence="14">Lacks conserved residue(s) required for the propagation of feature annotation.</text>
</comment>
<dbReference type="GO" id="GO:0003723">
    <property type="term" value="F:RNA binding"/>
    <property type="evidence" value="ECO:0007669"/>
    <property type="project" value="UniProtKB-UniRule"/>
</dbReference>
<dbReference type="OrthoDB" id="10256122at2759"/>
<evidence type="ECO:0000313" key="16">
    <source>
        <dbReference type="EMBL" id="KAE9526737.1"/>
    </source>
</evidence>
<dbReference type="PROSITE" id="PS51686">
    <property type="entry name" value="SAM_MT_RSMB_NOP"/>
    <property type="match status" value="1"/>
</dbReference>
<evidence type="ECO:0000256" key="8">
    <source>
        <dbReference type="ARBA" id="ARBA00023128"/>
    </source>
</evidence>
<dbReference type="SUPFAM" id="SSF53335">
    <property type="entry name" value="S-adenosyl-L-methionine-dependent methyltransferases"/>
    <property type="match status" value="1"/>
</dbReference>
<sequence>MSTRSQSATNFSEEVQRHSVHTLVFRSLKRTHDMFLSCQGMLPPIDEEAEKIKKLVKARDCYGLVFDKVERNKINMKKSQPNHPKSDSLDIYKDNHLPLAITDNPEKVNKNTETSMVLSSPSTQNIAAANRLINHIMPKPKWHPPWKLYRVISGHLGWVRCVTVEPGNEWFATGAADRVIKIWDLATGKLKLSLTGHVSTVRGLQVSPRHPYLFSCGEDRQVKCWDLEHNKVVRHYHGHLSAVYSLALHPTIDVLLTAGRDSTARVWDMRTKANVHTLTGHTNTVASVVAHEFEPQVLTGSHDCTIRLWDLAAGKTRATLTNHKKSVRSLVLHPKVYMFASASPDNIKQWTCPDGKFVQNLTGHNAIVNCMAVNSDGVLMSGANNGSMYAWDWRTGYNFQRMQAPVQPGSMDSEAGVFAMAFDNSGTRLITAEADKTIKLYREDDTASLIKKKIHPKDKALEHFDDFYGSVFGKRWKSLRLALLSPHKYIAVINNFGDSEKVSQELEWLGAMNIRKVVEANLQKAKELTGENNIQELDKKIKKLLLSDENKSDTKKENVEYVEKASLHESLLEAEHDESRLIDPEANSNIGGLYQFIPATELHGKSEWIPESQHYQYYEENSDFPINILNEESPLNIPSQLQVFTFDRGDFSPFPHPRSGASKVSDYYLMDGGSILPVFALDLKLGDRVLDMCSAPGGKALATLQTLLPESLVCNDIQESRIKKIHNVMSEYISDYQSWGSRLMFTQINARHINEPDVYNKILVDVPCTNDRHSLENNENNMFKPTRAKERLQLPEIQADILKTALMNISVGGTVVYSTCSLSPIQNDGVVKMALKKIWEETNHQIVVKDLTKQFEPLKSLYSFGKGLKFGQMVMPFLPLNYGPLYLCKLVRVK</sequence>
<dbReference type="Pfam" id="PF01189">
    <property type="entry name" value="Methyltr_RsmB-F"/>
    <property type="match status" value="1"/>
</dbReference>
<feature type="repeat" description="WD" evidence="13">
    <location>
        <begin position="236"/>
        <end position="277"/>
    </location>
</feature>
<evidence type="ECO:0000256" key="3">
    <source>
        <dbReference type="ARBA" id="ARBA00022603"/>
    </source>
</evidence>
<dbReference type="GO" id="GO:0001510">
    <property type="term" value="P:RNA methylation"/>
    <property type="evidence" value="ECO:0007669"/>
    <property type="project" value="InterPro"/>
</dbReference>
<organism evidence="16 17">
    <name type="scientific">Aphis glycines</name>
    <name type="common">Soybean aphid</name>
    <dbReference type="NCBI Taxonomy" id="307491"/>
    <lineage>
        <taxon>Eukaryota</taxon>
        <taxon>Metazoa</taxon>
        <taxon>Ecdysozoa</taxon>
        <taxon>Arthropoda</taxon>
        <taxon>Hexapoda</taxon>
        <taxon>Insecta</taxon>
        <taxon>Pterygota</taxon>
        <taxon>Neoptera</taxon>
        <taxon>Paraneoptera</taxon>
        <taxon>Hemiptera</taxon>
        <taxon>Sternorrhyncha</taxon>
        <taxon>Aphidomorpha</taxon>
        <taxon>Aphidoidea</taxon>
        <taxon>Aphididae</taxon>
        <taxon>Aphidini</taxon>
        <taxon>Aphis</taxon>
        <taxon>Aphis</taxon>
    </lineage>
</organism>
<evidence type="ECO:0000256" key="11">
    <source>
        <dbReference type="ARBA" id="ARBA00062641"/>
    </source>
</evidence>
<keyword evidence="8" id="KW-0496">Mitochondrion</keyword>
<evidence type="ECO:0000313" key="17">
    <source>
        <dbReference type="Proteomes" id="UP000475862"/>
    </source>
</evidence>
<keyword evidence="17" id="KW-1185">Reference proteome</keyword>